<keyword evidence="2" id="KW-1185">Reference proteome</keyword>
<organism evidence="1 2">
    <name type="scientific">Tengunoibacter tsumagoiensis</name>
    <dbReference type="NCBI Taxonomy" id="2014871"/>
    <lineage>
        <taxon>Bacteria</taxon>
        <taxon>Bacillati</taxon>
        <taxon>Chloroflexota</taxon>
        <taxon>Ktedonobacteria</taxon>
        <taxon>Ktedonobacterales</taxon>
        <taxon>Dictyobacteraceae</taxon>
        <taxon>Tengunoibacter</taxon>
    </lineage>
</organism>
<evidence type="ECO:0008006" key="3">
    <source>
        <dbReference type="Google" id="ProtNLM"/>
    </source>
</evidence>
<dbReference type="GO" id="GO:0009044">
    <property type="term" value="F:xylan 1,4-beta-xylosidase activity"/>
    <property type="evidence" value="ECO:0007669"/>
    <property type="project" value="InterPro"/>
</dbReference>
<dbReference type="AlphaFoldDB" id="A0A401ZZT4"/>
<dbReference type="GO" id="GO:0005975">
    <property type="term" value="P:carbohydrate metabolic process"/>
    <property type="evidence" value="ECO:0007669"/>
    <property type="project" value="InterPro"/>
</dbReference>
<evidence type="ECO:0000313" key="2">
    <source>
        <dbReference type="Proteomes" id="UP000287352"/>
    </source>
</evidence>
<comment type="caution">
    <text evidence="1">The sequence shown here is derived from an EMBL/GenBank/DDBJ whole genome shotgun (WGS) entry which is preliminary data.</text>
</comment>
<dbReference type="InterPro" id="IPR000852">
    <property type="entry name" value="Glyco_hydro_52"/>
</dbReference>
<evidence type="ECO:0000313" key="1">
    <source>
        <dbReference type="EMBL" id="GCE12302.1"/>
    </source>
</evidence>
<gene>
    <name evidence="1" type="ORF">KTT_21610</name>
</gene>
<reference evidence="2" key="1">
    <citation type="submission" date="2018-12" db="EMBL/GenBank/DDBJ databases">
        <title>Tengunoibacter tsumagoiensis gen. nov., sp. nov., Dictyobacter kobayashii sp. nov., D. alpinus sp. nov., and D. joshuensis sp. nov. and description of Dictyobacteraceae fam. nov. within the order Ktedonobacterales isolated from Tengu-no-mugimeshi.</title>
        <authorList>
            <person name="Wang C.M."/>
            <person name="Zheng Y."/>
            <person name="Sakai Y."/>
            <person name="Toyoda A."/>
            <person name="Minakuchi Y."/>
            <person name="Abe K."/>
            <person name="Yokota A."/>
            <person name="Yabe S."/>
        </authorList>
    </citation>
    <scope>NUCLEOTIDE SEQUENCE [LARGE SCALE GENOMIC DNA]</scope>
    <source>
        <strain evidence="2">Uno3</strain>
    </source>
</reference>
<dbReference type="OrthoDB" id="6376039at2"/>
<sequence length="700" mass="78035">MSNIFFNAQHAPIGAFASFTLGYPGASGGLGLELGKPADQSVFIGLEALDGKSFESFPFFADATNERKRYDVEGSEDDGSLLVPFALDQIQRDFQVATDTWSTKELTFRILSPVRTVPDPEHASDEELKRVLLPAIFAELTIDNTQCSHARRAFFGYRGNDPYSSMRRLDDTTEGRLKGIGQGRQTAIVTRDESVQSALGFSLDAILTARHQEQWTFGLGSTGALVIDVPAGVKQTFHFAICFYRDGRVTAGLDTTYYYTHLFPSIEAVAEYALEHYSELAAACEQDNTLVSASTLSSEQKFQLAHAIHSYYGSTQLLASEGRPLWIVNEGEYRMMNTFDLTVDQLFYEMEMHPWTVRNELDLFVERYAYEDRVHFPGDEMSYPGGISFPHDMGVANTFSRPHYSAYETPGIDGCFSYMTYEQLVNWICCASVYLAQTDDRAWGQQRLAIFEACFQSLLNRDHPDPALRNGLMGLDTTRAAGCSEITTYDSLDTSLGQARNNIYLGSKAWSAYLALETIFNQFGLAELSHEAGQQAERCARTLTAALTPDGYIPAVLEGGNTSRIIPAIEGLVFPLFTNNRAAVDPDGRFSTYLQALKIHLQTILVPGICLFEDGGWKLSSTSNNSWLSKIYLCQFVAREILHLPWDERGQAADAAHVNWLTAPENGYWAWSDQIVAGLAKGSRYYPRGVTSILWRAERQ</sequence>
<proteinExistence type="predicted"/>
<dbReference type="Pfam" id="PF03512">
    <property type="entry name" value="Glyco_hydro_52"/>
    <property type="match status" value="1"/>
</dbReference>
<dbReference type="Proteomes" id="UP000287352">
    <property type="component" value="Unassembled WGS sequence"/>
</dbReference>
<accession>A0A401ZZT4</accession>
<name>A0A401ZZT4_9CHLR</name>
<dbReference type="PRINTS" id="PR00845">
    <property type="entry name" value="GLHYDRLASE52"/>
</dbReference>
<dbReference type="EMBL" id="BIFR01000001">
    <property type="protein sequence ID" value="GCE12302.1"/>
    <property type="molecule type" value="Genomic_DNA"/>
</dbReference>
<protein>
    <recommendedName>
        <fullName evidence="3">Beta-xylosidase</fullName>
    </recommendedName>
</protein>
<dbReference type="RefSeq" id="WP_126579938.1">
    <property type="nucleotide sequence ID" value="NZ_BIFR01000001.1"/>
</dbReference>